<protein>
    <submittedName>
        <fullName evidence="3">LPXTG-motif cell wall-anchored protein</fullName>
    </submittedName>
</protein>
<proteinExistence type="predicted"/>
<sequence length="324" mass="32505">MKLSRITAVVAAASIAPAVFLTTPAVADGADSKPPVTAGSEQRPGPAGGEKSSAEEPDATQPGRAVDVINFPEKLTAGGDWTEFSFVLDNENAEEVKDFSLSFWLSSTGKSTGQLDPEDPRATKLKYRTRSGSATSKWESMVDVVTNVGVQGKRQFGKIPKGEKLTVDLRIRLGDAFPAGKAGPIVNTPEGVEAPSLSDITVMAKDGGKTDPTGDPKPTATATTGGGTKTKDPKTGPSPKASATATPTTSATATATATATPSASASSTWSAAGSSTGTTTGGSGELAKTGAGSSTPWAVAGSAGALALGTGLVVTARRRGSHEG</sequence>
<feature type="region of interest" description="Disordered" evidence="1">
    <location>
        <begin position="27"/>
        <end position="65"/>
    </location>
</feature>
<comment type="caution">
    <text evidence="3">The sequence shown here is derived from an EMBL/GenBank/DDBJ whole genome shotgun (WGS) entry which is preliminary data.</text>
</comment>
<organism evidence="3 4">
    <name type="scientific">Streptomyces syringium</name>
    <dbReference type="NCBI Taxonomy" id="76729"/>
    <lineage>
        <taxon>Bacteria</taxon>
        <taxon>Bacillati</taxon>
        <taxon>Actinomycetota</taxon>
        <taxon>Actinomycetes</taxon>
        <taxon>Kitasatosporales</taxon>
        <taxon>Streptomycetaceae</taxon>
        <taxon>Streptomyces</taxon>
    </lineage>
</organism>
<evidence type="ECO:0000256" key="1">
    <source>
        <dbReference type="SAM" id="MobiDB-lite"/>
    </source>
</evidence>
<reference evidence="3 4" key="1">
    <citation type="submission" date="2021-03" db="EMBL/GenBank/DDBJ databases">
        <title>Sequencing the genomes of 1000 actinobacteria strains.</title>
        <authorList>
            <person name="Klenk H.-P."/>
        </authorList>
    </citation>
    <scope>NUCLEOTIDE SEQUENCE [LARGE SCALE GENOMIC DNA]</scope>
    <source>
        <strain evidence="3 4">DSM 41480</strain>
    </source>
</reference>
<accession>A0ABS4Y1Y9</accession>
<dbReference type="NCBIfam" id="TIGR01167">
    <property type="entry name" value="LPXTG_anchor"/>
    <property type="match status" value="1"/>
</dbReference>
<feature type="signal peptide" evidence="2">
    <location>
        <begin position="1"/>
        <end position="27"/>
    </location>
</feature>
<gene>
    <name evidence="3" type="ORF">JO379_002242</name>
</gene>
<dbReference type="RefSeq" id="WP_209514816.1">
    <property type="nucleotide sequence ID" value="NZ_JAGIOH010000001.1"/>
</dbReference>
<evidence type="ECO:0000313" key="4">
    <source>
        <dbReference type="Proteomes" id="UP001519291"/>
    </source>
</evidence>
<feature type="chain" id="PRO_5046862163" evidence="2">
    <location>
        <begin position="28"/>
        <end position="324"/>
    </location>
</feature>
<feature type="region of interest" description="Disordered" evidence="1">
    <location>
        <begin position="203"/>
        <end position="298"/>
    </location>
</feature>
<evidence type="ECO:0000313" key="3">
    <source>
        <dbReference type="EMBL" id="MBP2402773.1"/>
    </source>
</evidence>
<name>A0ABS4Y1Y9_9ACTN</name>
<dbReference type="GeneID" id="91569105"/>
<dbReference type="EMBL" id="JAGIOH010000001">
    <property type="protein sequence ID" value="MBP2402773.1"/>
    <property type="molecule type" value="Genomic_DNA"/>
</dbReference>
<keyword evidence="2" id="KW-0732">Signal</keyword>
<dbReference type="Proteomes" id="UP001519291">
    <property type="component" value="Unassembled WGS sequence"/>
</dbReference>
<keyword evidence="4" id="KW-1185">Reference proteome</keyword>
<feature type="compositionally biased region" description="Low complexity" evidence="1">
    <location>
        <begin position="235"/>
        <end position="278"/>
    </location>
</feature>
<evidence type="ECO:0000256" key="2">
    <source>
        <dbReference type="SAM" id="SignalP"/>
    </source>
</evidence>